<name>A0A366R0E5_9HYPO</name>
<reference evidence="2 3" key="1">
    <citation type="submission" date="2018-06" db="EMBL/GenBank/DDBJ databases">
        <title>Fusarium incarnatum-equiseti species complex species 28.</title>
        <authorList>
            <person name="Gardiner D.M."/>
        </authorList>
    </citation>
    <scope>NUCLEOTIDE SEQUENCE [LARGE SCALE GENOMIC DNA]</scope>
    <source>
        <strain evidence="2 3">FIESC_28</strain>
    </source>
</reference>
<comment type="caution">
    <text evidence="2">The sequence shown here is derived from an EMBL/GenBank/DDBJ whole genome shotgun (WGS) entry which is preliminary data.</text>
</comment>
<gene>
    <name evidence="2" type="ORF">FIESC28_09392</name>
</gene>
<feature type="compositionally biased region" description="Low complexity" evidence="1">
    <location>
        <begin position="190"/>
        <end position="199"/>
    </location>
</feature>
<organism evidence="2 3">
    <name type="scientific">Fusarium coffeatum</name>
    <dbReference type="NCBI Taxonomy" id="231269"/>
    <lineage>
        <taxon>Eukaryota</taxon>
        <taxon>Fungi</taxon>
        <taxon>Dikarya</taxon>
        <taxon>Ascomycota</taxon>
        <taxon>Pezizomycotina</taxon>
        <taxon>Sordariomycetes</taxon>
        <taxon>Hypocreomycetidae</taxon>
        <taxon>Hypocreales</taxon>
        <taxon>Nectriaceae</taxon>
        <taxon>Fusarium</taxon>
        <taxon>Fusarium incarnatum-equiseti species complex</taxon>
    </lineage>
</organism>
<proteinExistence type="predicted"/>
<keyword evidence="3" id="KW-1185">Reference proteome</keyword>
<feature type="compositionally biased region" description="Polar residues" evidence="1">
    <location>
        <begin position="207"/>
        <end position="217"/>
    </location>
</feature>
<feature type="region of interest" description="Disordered" evidence="1">
    <location>
        <begin position="151"/>
        <end position="217"/>
    </location>
</feature>
<evidence type="ECO:0000313" key="3">
    <source>
        <dbReference type="Proteomes" id="UP000253153"/>
    </source>
</evidence>
<protein>
    <submittedName>
        <fullName evidence="2">Uncharacterized protein</fullName>
    </submittedName>
</protein>
<dbReference type="GeneID" id="41998824"/>
<dbReference type="EMBL" id="QKXC01000233">
    <property type="protein sequence ID" value="RBR10617.1"/>
    <property type="molecule type" value="Genomic_DNA"/>
</dbReference>
<dbReference type="AlphaFoldDB" id="A0A366R0E5"/>
<feature type="compositionally biased region" description="Basic and acidic residues" evidence="1">
    <location>
        <begin position="164"/>
        <end position="189"/>
    </location>
</feature>
<evidence type="ECO:0000256" key="1">
    <source>
        <dbReference type="SAM" id="MobiDB-lite"/>
    </source>
</evidence>
<dbReference type="RefSeq" id="XP_031012412.1">
    <property type="nucleotide sequence ID" value="XM_031163528.1"/>
</dbReference>
<sequence>MSFYDYYDDSQESNEYYTRKISKTSSCTEWRGWTGEYSSLTPTSYSIEASRAYFTESMVSSAETLPYPTTENSAYYADTKSTTYMSSSWNEGAGRYDYYEDTTAASRFTCYNDYYAYDEQGVDTDFSHLEDKPAPSDDAYVSQATQTCELPTHCPEKSQSSNKHFSDESLRSDKRRFDKHRSDTADRPSRPSSSPLSSEKPSKSLKTTTQNWVNKQSPKLAKYSKMAQVATQNWVDKQKENTRELVDKQKKDALMVGRLLGKDYRLKLNSQSSQKMAKGFSSVCP</sequence>
<accession>A0A366R0E5</accession>
<evidence type="ECO:0000313" key="2">
    <source>
        <dbReference type="EMBL" id="RBR10617.1"/>
    </source>
</evidence>
<dbReference type="OrthoDB" id="5077574at2759"/>
<dbReference type="Proteomes" id="UP000253153">
    <property type="component" value="Unassembled WGS sequence"/>
</dbReference>